<protein>
    <submittedName>
        <fullName evidence="1">Uncharacterized protein</fullName>
    </submittedName>
</protein>
<proteinExistence type="predicted"/>
<evidence type="ECO:0000313" key="1">
    <source>
        <dbReference type="EMBL" id="MPN26698.1"/>
    </source>
</evidence>
<sequence length="80" mass="9112">MLRSYTESDHSIDLIRIALKAFENILRLVLKCVLCAVIENVPCIFRQRRADFGILFTHIGTKCLVDTGGIRLRGEQTYAD</sequence>
<name>A0A645GIF3_9ZZZZ</name>
<dbReference type="AlphaFoldDB" id="A0A645GIF3"/>
<accession>A0A645GIF3</accession>
<gene>
    <name evidence="1" type="ORF">SDC9_174123</name>
</gene>
<organism evidence="1">
    <name type="scientific">bioreactor metagenome</name>
    <dbReference type="NCBI Taxonomy" id="1076179"/>
    <lineage>
        <taxon>unclassified sequences</taxon>
        <taxon>metagenomes</taxon>
        <taxon>ecological metagenomes</taxon>
    </lineage>
</organism>
<dbReference type="EMBL" id="VSSQ01076297">
    <property type="protein sequence ID" value="MPN26698.1"/>
    <property type="molecule type" value="Genomic_DNA"/>
</dbReference>
<comment type="caution">
    <text evidence="1">The sequence shown here is derived from an EMBL/GenBank/DDBJ whole genome shotgun (WGS) entry which is preliminary data.</text>
</comment>
<reference evidence="1" key="1">
    <citation type="submission" date="2019-08" db="EMBL/GenBank/DDBJ databases">
        <authorList>
            <person name="Kucharzyk K."/>
            <person name="Murdoch R.W."/>
            <person name="Higgins S."/>
            <person name="Loffler F."/>
        </authorList>
    </citation>
    <scope>NUCLEOTIDE SEQUENCE</scope>
</reference>